<comment type="caution">
    <text evidence="2">The sequence shown here is derived from an EMBL/GenBank/DDBJ whole genome shotgun (WGS) entry which is preliminary data.</text>
</comment>
<keyword evidence="3" id="KW-1185">Reference proteome</keyword>
<feature type="signal peptide" evidence="1">
    <location>
        <begin position="1"/>
        <end position="22"/>
    </location>
</feature>
<proteinExistence type="predicted"/>
<accession>A0A939KGW1</accession>
<dbReference type="AlphaFoldDB" id="A0A939KGW1"/>
<evidence type="ECO:0000313" key="3">
    <source>
        <dbReference type="Proteomes" id="UP000664218"/>
    </source>
</evidence>
<dbReference type="EMBL" id="JAFNJU010000005">
    <property type="protein sequence ID" value="MBO1264839.1"/>
    <property type="molecule type" value="Genomic_DNA"/>
</dbReference>
<protein>
    <submittedName>
        <fullName evidence="2">Uncharacterized protein</fullName>
    </submittedName>
</protein>
<feature type="chain" id="PRO_5037841408" evidence="1">
    <location>
        <begin position="23"/>
        <end position="105"/>
    </location>
</feature>
<sequence>MIRKTISMAIAITLLSATPVFAMSQPAEEHKAAPALAVEILEAHGETPSGEVLKQVAKNVGPRGSFMGVEKNDPMYAHEVMHYLHHTLNAIDMDHNGCMHHGMME</sequence>
<evidence type="ECO:0000256" key="1">
    <source>
        <dbReference type="SAM" id="SignalP"/>
    </source>
</evidence>
<dbReference type="RefSeq" id="WP_207599368.1">
    <property type="nucleotide sequence ID" value="NZ_JAFNJU010000005.1"/>
</dbReference>
<evidence type="ECO:0000313" key="2">
    <source>
        <dbReference type="EMBL" id="MBO1264839.1"/>
    </source>
</evidence>
<dbReference type="Proteomes" id="UP000664218">
    <property type="component" value="Unassembled WGS sequence"/>
</dbReference>
<name>A0A939KGW1_9CLOT</name>
<gene>
    <name evidence="2" type="ORF">J3A84_07340</name>
</gene>
<keyword evidence="1" id="KW-0732">Signal</keyword>
<reference evidence="2" key="1">
    <citation type="submission" date="2021-03" db="EMBL/GenBank/DDBJ databases">
        <title>Proteiniclasticum marinus sp. nov., isolated from tidal flat sediment.</title>
        <authorList>
            <person name="Namirimu T."/>
            <person name="Yang J.-A."/>
            <person name="Yang S.-H."/>
            <person name="Kim Y.-J."/>
            <person name="Kwon K.K."/>
        </authorList>
    </citation>
    <scope>NUCLEOTIDE SEQUENCE</scope>
    <source>
        <strain evidence="2">SCR006</strain>
    </source>
</reference>
<organism evidence="2 3">
    <name type="scientific">Proteiniclasticum aestuarii</name>
    <dbReference type="NCBI Taxonomy" id="2817862"/>
    <lineage>
        <taxon>Bacteria</taxon>
        <taxon>Bacillati</taxon>
        <taxon>Bacillota</taxon>
        <taxon>Clostridia</taxon>
        <taxon>Eubacteriales</taxon>
        <taxon>Clostridiaceae</taxon>
        <taxon>Proteiniclasticum</taxon>
    </lineage>
</organism>